<accession>A0A7W3LM83</accession>
<keyword evidence="1" id="KW-0560">Oxidoreductase</keyword>
<gene>
    <name evidence="4" type="ORF">HNR61_002359</name>
</gene>
<sequence length="113" mass="12348">MRTYVSGRVALLGDAAHAMTPNLGQGGNQALEDAVTLAALLDRHPAVERALAAYDRERRPRTQMIARRSRWIGEATRWSSPLAVAARNTLIRLTPASAMPRALAPVLDWRPPA</sequence>
<dbReference type="GO" id="GO:0004497">
    <property type="term" value="F:monooxygenase activity"/>
    <property type="evidence" value="ECO:0007669"/>
    <property type="project" value="UniProtKB-KW"/>
</dbReference>
<protein>
    <submittedName>
        <fullName evidence="4">2-polyprenyl-6-methoxyphenol hydroxylase-like FAD-dependent oxidoreductase</fullName>
    </submittedName>
</protein>
<evidence type="ECO:0000259" key="3">
    <source>
        <dbReference type="Pfam" id="PF01494"/>
    </source>
</evidence>
<dbReference type="PRINTS" id="PR00420">
    <property type="entry name" value="RNGMNOXGNASE"/>
</dbReference>
<proteinExistence type="predicted"/>
<evidence type="ECO:0000256" key="1">
    <source>
        <dbReference type="ARBA" id="ARBA00023002"/>
    </source>
</evidence>
<name>A0A7W3LM83_ACTNM</name>
<dbReference type="Pfam" id="PF01494">
    <property type="entry name" value="FAD_binding_3"/>
    <property type="match status" value="1"/>
</dbReference>
<reference evidence="4 5" key="1">
    <citation type="submission" date="2020-08" db="EMBL/GenBank/DDBJ databases">
        <title>Genomic Encyclopedia of Type Strains, Phase IV (KMG-IV): sequencing the most valuable type-strain genomes for metagenomic binning, comparative biology and taxonomic classification.</title>
        <authorList>
            <person name="Goeker M."/>
        </authorList>
    </citation>
    <scope>NUCLEOTIDE SEQUENCE [LARGE SCALE GENOMIC DNA]</scope>
    <source>
        <strain evidence="4 5">DSM 44197</strain>
    </source>
</reference>
<dbReference type="EMBL" id="JACJIA010000002">
    <property type="protein sequence ID" value="MBA8950746.1"/>
    <property type="molecule type" value="Genomic_DNA"/>
</dbReference>
<keyword evidence="2" id="KW-0503">Monooxygenase</keyword>
<keyword evidence="5" id="KW-1185">Reference proteome</keyword>
<dbReference type="PANTHER" id="PTHR13789">
    <property type="entry name" value="MONOOXYGENASE"/>
    <property type="match status" value="1"/>
</dbReference>
<dbReference type="InterPro" id="IPR050493">
    <property type="entry name" value="FAD-dep_Monooxygenase_BioMet"/>
</dbReference>
<feature type="domain" description="FAD-binding" evidence="3">
    <location>
        <begin position="2"/>
        <end position="68"/>
    </location>
</feature>
<dbReference type="Proteomes" id="UP000572680">
    <property type="component" value="Unassembled WGS sequence"/>
</dbReference>
<comment type="caution">
    <text evidence="4">The sequence shown here is derived from an EMBL/GenBank/DDBJ whole genome shotgun (WGS) entry which is preliminary data.</text>
</comment>
<dbReference type="RefSeq" id="WP_220509164.1">
    <property type="nucleotide sequence ID" value="NZ_BAAALP010000053.1"/>
</dbReference>
<dbReference type="GO" id="GO:0071949">
    <property type="term" value="F:FAD binding"/>
    <property type="evidence" value="ECO:0007669"/>
    <property type="project" value="InterPro"/>
</dbReference>
<evidence type="ECO:0000313" key="4">
    <source>
        <dbReference type="EMBL" id="MBA8950746.1"/>
    </source>
</evidence>
<dbReference type="PANTHER" id="PTHR13789:SF309">
    <property type="entry name" value="PUTATIVE (AFU_ORTHOLOGUE AFUA_6G14510)-RELATED"/>
    <property type="match status" value="1"/>
</dbReference>
<dbReference type="Gene3D" id="3.50.50.60">
    <property type="entry name" value="FAD/NAD(P)-binding domain"/>
    <property type="match status" value="1"/>
</dbReference>
<dbReference type="AlphaFoldDB" id="A0A7W3LM83"/>
<evidence type="ECO:0000313" key="5">
    <source>
        <dbReference type="Proteomes" id="UP000572680"/>
    </source>
</evidence>
<dbReference type="InterPro" id="IPR036188">
    <property type="entry name" value="FAD/NAD-bd_sf"/>
</dbReference>
<dbReference type="SUPFAM" id="SSF51905">
    <property type="entry name" value="FAD/NAD(P)-binding domain"/>
    <property type="match status" value="1"/>
</dbReference>
<organism evidence="4 5">
    <name type="scientific">Actinomadura namibiensis</name>
    <dbReference type="NCBI Taxonomy" id="182080"/>
    <lineage>
        <taxon>Bacteria</taxon>
        <taxon>Bacillati</taxon>
        <taxon>Actinomycetota</taxon>
        <taxon>Actinomycetes</taxon>
        <taxon>Streptosporangiales</taxon>
        <taxon>Thermomonosporaceae</taxon>
        <taxon>Actinomadura</taxon>
    </lineage>
</organism>
<dbReference type="InterPro" id="IPR002938">
    <property type="entry name" value="FAD-bd"/>
</dbReference>
<evidence type="ECO:0000256" key="2">
    <source>
        <dbReference type="ARBA" id="ARBA00023033"/>
    </source>
</evidence>